<dbReference type="EMBL" id="CM017701">
    <property type="protein sequence ID" value="TYG83132.1"/>
    <property type="molecule type" value="Genomic_DNA"/>
</dbReference>
<dbReference type="Proteomes" id="UP000323506">
    <property type="component" value="Chromosome D01"/>
</dbReference>
<dbReference type="AlphaFoldDB" id="A0A5D2DQE3"/>
<name>A0A5D2DQE3_GOSDA</name>
<protein>
    <submittedName>
        <fullName evidence="1">Uncharacterized protein</fullName>
    </submittedName>
</protein>
<evidence type="ECO:0000313" key="1">
    <source>
        <dbReference type="EMBL" id="TYG83132.1"/>
    </source>
</evidence>
<proteinExistence type="predicted"/>
<gene>
    <name evidence="1" type="ORF">ES288_D01G144600v1</name>
</gene>
<keyword evidence="2" id="KW-1185">Reference proteome</keyword>
<accession>A0A5D2DQE3</accession>
<evidence type="ECO:0000313" key="2">
    <source>
        <dbReference type="Proteomes" id="UP000323506"/>
    </source>
</evidence>
<organism evidence="1 2">
    <name type="scientific">Gossypium darwinii</name>
    <name type="common">Darwin's cotton</name>
    <name type="synonym">Gossypium barbadense var. darwinii</name>
    <dbReference type="NCBI Taxonomy" id="34276"/>
    <lineage>
        <taxon>Eukaryota</taxon>
        <taxon>Viridiplantae</taxon>
        <taxon>Streptophyta</taxon>
        <taxon>Embryophyta</taxon>
        <taxon>Tracheophyta</taxon>
        <taxon>Spermatophyta</taxon>
        <taxon>Magnoliopsida</taxon>
        <taxon>eudicotyledons</taxon>
        <taxon>Gunneridae</taxon>
        <taxon>Pentapetalae</taxon>
        <taxon>rosids</taxon>
        <taxon>malvids</taxon>
        <taxon>Malvales</taxon>
        <taxon>Malvaceae</taxon>
        <taxon>Malvoideae</taxon>
        <taxon>Gossypium</taxon>
    </lineage>
</organism>
<reference evidence="1 2" key="1">
    <citation type="submission" date="2019-06" db="EMBL/GenBank/DDBJ databases">
        <title>WGS assembly of Gossypium darwinii.</title>
        <authorList>
            <person name="Chen Z.J."/>
            <person name="Sreedasyam A."/>
            <person name="Ando A."/>
            <person name="Song Q."/>
            <person name="De L."/>
            <person name="Hulse-Kemp A."/>
            <person name="Ding M."/>
            <person name="Ye W."/>
            <person name="Kirkbride R."/>
            <person name="Jenkins J."/>
            <person name="Plott C."/>
            <person name="Lovell J."/>
            <person name="Lin Y.-M."/>
            <person name="Vaughn R."/>
            <person name="Liu B."/>
            <person name="Li W."/>
            <person name="Simpson S."/>
            <person name="Scheffler B."/>
            <person name="Saski C."/>
            <person name="Grover C."/>
            <person name="Hu G."/>
            <person name="Conover J."/>
            <person name="Carlson J."/>
            <person name="Shu S."/>
            <person name="Boston L."/>
            <person name="Williams M."/>
            <person name="Peterson D."/>
            <person name="Mcgee K."/>
            <person name="Jones D."/>
            <person name="Wendel J."/>
            <person name="Stelly D."/>
            <person name="Grimwood J."/>
            <person name="Schmutz J."/>
        </authorList>
    </citation>
    <scope>NUCLEOTIDE SEQUENCE [LARGE SCALE GENOMIC DNA]</scope>
    <source>
        <strain evidence="1">1808015.09</strain>
    </source>
</reference>
<sequence length="58" mass="6772">MHYFVYSTSSPPLPYGFCFPWCMHHLKVFAFSRMPPCKVNKRHAHSKSDSMHHGGYSL</sequence>